<dbReference type="AlphaFoldDB" id="A0A2H3K263"/>
<reference evidence="2 3" key="1">
    <citation type="journal article" date="2012" name="Science">
        <title>The Paleozoic origin of enzymatic lignin decomposition reconstructed from 31 fungal genomes.</title>
        <authorList>
            <person name="Floudas D."/>
            <person name="Binder M."/>
            <person name="Riley R."/>
            <person name="Barry K."/>
            <person name="Blanchette R.A."/>
            <person name="Henrissat B."/>
            <person name="Martinez A.T."/>
            <person name="Otillar R."/>
            <person name="Spatafora J.W."/>
            <person name="Yadav J.S."/>
            <person name="Aerts A."/>
            <person name="Benoit I."/>
            <person name="Boyd A."/>
            <person name="Carlson A."/>
            <person name="Copeland A."/>
            <person name="Coutinho P.M."/>
            <person name="de Vries R.P."/>
            <person name="Ferreira P."/>
            <person name="Findley K."/>
            <person name="Foster B."/>
            <person name="Gaskell J."/>
            <person name="Glotzer D."/>
            <person name="Gorecki P."/>
            <person name="Heitman J."/>
            <person name="Hesse C."/>
            <person name="Hori C."/>
            <person name="Igarashi K."/>
            <person name="Jurgens J.A."/>
            <person name="Kallen N."/>
            <person name="Kersten P."/>
            <person name="Kohler A."/>
            <person name="Kuees U."/>
            <person name="Kumar T.K.A."/>
            <person name="Kuo A."/>
            <person name="LaButti K."/>
            <person name="Larrondo L.F."/>
            <person name="Lindquist E."/>
            <person name="Ling A."/>
            <person name="Lombard V."/>
            <person name="Lucas S."/>
            <person name="Lundell T."/>
            <person name="Martin R."/>
            <person name="McLaughlin D.J."/>
            <person name="Morgenstern I."/>
            <person name="Morin E."/>
            <person name="Murat C."/>
            <person name="Nagy L.G."/>
            <person name="Nolan M."/>
            <person name="Ohm R.A."/>
            <person name="Patyshakuliyeva A."/>
            <person name="Rokas A."/>
            <person name="Ruiz-Duenas F.J."/>
            <person name="Sabat G."/>
            <person name="Salamov A."/>
            <person name="Samejima M."/>
            <person name="Schmutz J."/>
            <person name="Slot J.C."/>
            <person name="St John F."/>
            <person name="Stenlid J."/>
            <person name="Sun H."/>
            <person name="Sun S."/>
            <person name="Syed K."/>
            <person name="Tsang A."/>
            <person name="Wiebenga A."/>
            <person name="Young D."/>
            <person name="Pisabarro A."/>
            <person name="Eastwood D.C."/>
            <person name="Martin F."/>
            <person name="Cullen D."/>
            <person name="Grigoriev I.V."/>
            <person name="Hibbett D.S."/>
        </authorList>
    </citation>
    <scope>NUCLEOTIDE SEQUENCE [LARGE SCALE GENOMIC DNA]</scope>
    <source>
        <strain evidence="2 3">MD-104</strain>
    </source>
</reference>
<feature type="domain" description="RNase H type-1" evidence="1">
    <location>
        <begin position="1"/>
        <end position="82"/>
    </location>
</feature>
<sequence length="217" mass="25161">HILTNHPDTTTIHYFTDNTTALKTIYQAHKHPTQTNSILFINHTDALLSAHPNLTVILHWCPSHKGVPGNESADRLAKHATTLPSLHPPTLTWLRQRARRRALQRWQREFRSIPHYNPHSTRSLFQPSNALHPSIRKFTGTRNVQSRIIHCITSHGHYGEYYSRFVPTEPTSCHCDNRTFQTRDHILRDCPLHTHARHYLTRISPSITLHILLSTSR</sequence>
<feature type="non-terminal residue" evidence="2">
    <location>
        <position position="1"/>
    </location>
</feature>
<dbReference type="InterPro" id="IPR002156">
    <property type="entry name" value="RNaseH_domain"/>
</dbReference>
<gene>
    <name evidence="2" type="ORF">WOLCODRAFT_52864</name>
</gene>
<protein>
    <recommendedName>
        <fullName evidence="1">RNase H type-1 domain-containing protein</fullName>
    </recommendedName>
</protein>
<evidence type="ECO:0000313" key="2">
    <source>
        <dbReference type="EMBL" id="PCH43134.1"/>
    </source>
</evidence>
<dbReference type="Pfam" id="PF00075">
    <property type="entry name" value="RNase_H"/>
    <property type="match status" value="1"/>
</dbReference>
<dbReference type="OrthoDB" id="3230070at2759"/>
<dbReference type="InterPro" id="IPR012337">
    <property type="entry name" value="RNaseH-like_sf"/>
</dbReference>
<dbReference type="SUPFAM" id="SSF53098">
    <property type="entry name" value="Ribonuclease H-like"/>
    <property type="match status" value="1"/>
</dbReference>
<name>A0A2H3K263_WOLCO</name>
<proteinExistence type="predicted"/>
<keyword evidence="3" id="KW-1185">Reference proteome</keyword>
<dbReference type="STRING" id="742152.A0A2H3K263"/>
<dbReference type="Gene3D" id="3.30.420.10">
    <property type="entry name" value="Ribonuclease H-like superfamily/Ribonuclease H"/>
    <property type="match status" value="1"/>
</dbReference>
<dbReference type="InterPro" id="IPR036397">
    <property type="entry name" value="RNaseH_sf"/>
</dbReference>
<dbReference type="GO" id="GO:0003676">
    <property type="term" value="F:nucleic acid binding"/>
    <property type="evidence" value="ECO:0007669"/>
    <property type="project" value="InterPro"/>
</dbReference>
<organism evidence="2 3">
    <name type="scientific">Wolfiporia cocos (strain MD-104)</name>
    <name type="common">Brown rot fungus</name>
    <dbReference type="NCBI Taxonomy" id="742152"/>
    <lineage>
        <taxon>Eukaryota</taxon>
        <taxon>Fungi</taxon>
        <taxon>Dikarya</taxon>
        <taxon>Basidiomycota</taxon>
        <taxon>Agaricomycotina</taxon>
        <taxon>Agaricomycetes</taxon>
        <taxon>Polyporales</taxon>
        <taxon>Phaeolaceae</taxon>
        <taxon>Wolfiporia</taxon>
    </lineage>
</organism>
<accession>A0A2H3K263</accession>
<evidence type="ECO:0000259" key="1">
    <source>
        <dbReference type="PROSITE" id="PS50879"/>
    </source>
</evidence>
<dbReference type="CDD" id="cd09276">
    <property type="entry name" value="Rnase_HI_RT_non_LTR"/>
    <property type="match status" value="1"/>
</dbReference>
<dbReference type="PROSITE" id="PS50879">
    <property type="entry name" value="RNASE_H_1"/>
    <property type="match status" value="1"/>
</dbReference>
<dbReference type="GO" id="GO:0004523">
    <property type="term" value="F:RNA-DNA hybrid ribonuclease activity"/>
    <property type="evidence" value="ECO:0007669"/>
    <property type="project" value="InterPro"/>
</dbReference>
<dbReference type="EMBL" id="KB468135">
    <property type="protein sequence ID" value="PCH43134.1"/>
    <property type="molecule type" value="Genomic_DNA"/>
</dbReference>
<feature type="non-terminal residue" evidence="2">
    <location>
        <position position="217"/>
    </location>
</feature>
<dbReference type="Proteomes" id="UP000218811">
    <property type="component" value="Unassembled WGS sequence"/>
</dbReference>
<dbReference type="OMA" id="KQNCETI"/>
<evidence type="ECO:0000313" key="3">
    <source>
        <dbReference type="Proteomes" id="UP000218811"/>
    </source>
</evidence>